<evidence type="ECO:0000313" key="2">
    <source>
        <dbReference type="Proteomes" id="UP000399692"/>
    </source>
</evidence>
<dbReference type="PIRSF" id="PIRSF028200">
    <property type="entry name" value="UCP028200"/>
    <property type="match status" value="1"/>
</dbReference>
<dbReference type="Pfam" id="PF19795">
    <property type="entry name" value="DUF6279"/>
    <property type="match status" value="1"/>
</dbReference>
<evidence type="ECO:0000313" key="1">
    <source>
        <dbReference type="EMBL" id="VVN29171.1"/>
    </source>
</evidence>
<gene>
    <name evidence="1" type="ORF">PS631_04804</name>
</gene>
<dbReference type="RefSeq" id="WP_150571493.1">
    <property type="nucleotide sequence ID" value="NZ_CABVHF010000028.1"/>
</dbReference>
<accession>A0A5E6WMK1</accession>
<proteinExistence type="predicted"/>
<dbReference type="AlphaFoldDB" id="A0A5E6WMK1"/>
<name>A0A5E6WMK1_PSEFL</name>
<sequence length="289" mass="33662">MPVCLTNALRFSLVALLCAATLFGCSRIDLAYRNLDTLVPWSLGDYLDMNREQKNWLDQRLQAHLAWHCTTQLPGYLDWLDRMRAMVAEDQVTDQALQQRTAEAREAIARVTEAITPSAVELLRGMDDQQVEEMRQAFADDIRERQRTYVDTPLAKQISKRAERMEKRIKPWLGELNAAQRLRVQNWSQALGDQNRQWIANRAHWQQQLLLAMQQRATPSFEPRIAQLLQHKESLWTQDYRKAFNNTELQARGLLVDLIKDSTPAQRQFLQERLSKVRTSFSELKCLKG</sequence>
<evidence type="ECO:0008006" key="3">
    <source>
        <dbReference type="Google" id="ProtNLM"/>
    </source>
</evidence>
<reference evidence="1 2" key="1">
    <citation type="submission" date="2019-09" db="EMBL/GenBank/DDBJ databases">
        <authorList>
            <person name="Chandra G."/>
            <person name="Truman W A."/>
        </authorList>
    </citation>
    <scope>NUCLEOTIDE SEQUENCE [LARGE SCALE GENOMIC DNA]</scope>
    <source>
        <strain evidence="1">PS631</strain>
    </source>
</reference>
<protein>
    <recommendedName>
        <fullName evidence="3">Lipoprotein</fullName>
    </recommendedName>
</protein>
<dbReference type="EMBL" id="CABVHF010000028">
    <property type="protein sequence ID" value="VVN29171.1"/>
    <property type="molecule type" value="Genomic_DNA"/>
</dbReference>
<dbReference type="Proteomes" id="UP000399692">
    <property type="component" value="Unassembled WGS sequence"/>
</dbReference>
<dbReference type="OrthoDB" id="5767052at2"/>
<organism evidence="1 2">
    <name type="scientific">Pseudomonas fluorescens</name>
    <dbReference type="NCBI Taxonomy" id="294"/>
    <lineage>
        <taxon>Bacteria</taxon>
        <taxon>Pseudomonadati</taxon>
        <taxon>Pseudomonadota</taxon>
        <taxon>Gammaproteobacteria</taxon>
        <taxon>Pseudomonadales</taxon>
        <taxon>Pseudomonadaceae</taxon>
        <taxon>Pseudomonas</taxon>
    </lineage>
</organism>
<dbReference type="InterPro" id="IPR016875">
    <property type="entry name" value="UCP028200"/>
</dbReference>